<comment type="caution">
    <text evidence="1">The sequence shown here is derived from an EMBL/GenBank/DDBJ whole genome shotgun (WGS) entry which is preliminary data.</text>
</comment>
<dbReference type="EMBL" id="LAZR01026117">
    <property type="protein sequence ID" value="KKL69747.1"/>
    <property type="molecule type" value="Genomic_DNA"/>
</dbReference>
<gene>
    <name evidence="1" type="ORF">LCGC14_2111830</name>
</gene>
<accession>A0A0F9H372</accession>
<organism evidence="1">
    <name type="scientific">marine sediment metagenome</name>
    <dbReference type="NCBI Taxonomy" id="412755"/>
    <lineage>
        <taxon>unclassified sequences</taxon>
        <taxon>metagenomes</taxon>
        <taxon>ecological metagenomes</taxon>
    </lineage>
</organism>
<protein>
    <submittedName>
        <fullName evidence="1">Uncharacterized protein</fullName>
    </submittedName>
</protein>
<name>A0A0F9H372_9ZZZZ</name>
<reference evidence="1" key="1">
    <citation type="journal article" date="2015" name="Nature">
        <title>Complex archaea that bridge the gap between prokaryotes and eukaryotes.</title>
        <authorList>
            <person name="Spang A."/>
            <person name="Saw J.H."/>
            <person name="Jorgensen S.L."/>
            <person name="Zaremba-Niedzwiedzka K."/>
            <person name="Martijn J."/>
            <person name="Lind A.E."/>
            <person name="van Eijk R."/>
            <person name="Schleper C."/>
            <person name="Guy L."/>
            <person name="Ettema T.J."/>
        </authorList>
    </citation>
    <scope>NUCLEOTIDE SEQUENCE</scope>
</reference>
<evidence type="ECO:0000313" key="1">
    <source>
        <dbReference type="EMBL" id="KKL69747.1"/>
    </source>
</evidence>
<proteinExistence type="predicted"/>
<feature type="non-terminal residue" evidence="1">
    <location>
        <position position="85"/>
    </location>
</feature>
<dbReference type="AlphaFoldDB" id="A0A0F9H372"/>
<sequence length="85" mass="10202">MSLSIPQRFITDLENFTWGVDWRATRIIKEKRTDGEYYFANIVRYYGEKEETHDYDIAESYLETAWLGRVEKFVGKRMHDTDPDS</sequence>